<dbReference type="Proteomes" id="UP000821837">
    <property type="component" value="Chromosome 3"/>
</dbReference>
<feature type="region of interest" description="Disordered" evidence="1">
    <location>
        <begin position="275"/>
        <end position="341"/>
    </location>
</feature>
<dbReference type="VEuPathDB" id="VectorBase:RSAN_026242"/>
<reference evidence="2" key="2">
    <citation type="submission" date="2021-09" db="EMBL/GenBank/DDBJ databases">
        <authorList>
            <person name="Jia N."/>
            <person name="Wang J."/>
            <person name="Shi W."/>
            <person name="Du L."/>
            <person name="Sun Y."/>
            <person name="Zhan W."/>
            <person name="Jiang J."/>
            <person name="Wang Q."/>
            <person name="Zhang B."/>
            <person name="Ji P."/>
            <person name="Sakyi L.B."/>
            <person name="Cui X."/>
            <person name="Yuan T."/>
            <person name="Jiang B."/>
            <person name="Yang W."/>
            <person name="Lam T.T.-Y."/>
            <person name="Chang Q."/>
            <person name="Ding S."/>
            <person name="Wang X."/>
            <person name="Zhu J."/>
            <person name="Ruan X."/>
            <person name="Zhao L."/>
            <person name="Wei J."/>
            <person name="Que T."/>
            <person name="Du C."/>
            <person name="Cheng J."/>
            <person name="Dai P."/>
            <person name="Han X."/>
            <person name="Huang E."/>
            <person name="Gao Y."/>
            <person name="Liu J."/>
            <person name="Shao H."/>
            <person name="Ye R."/>
            <person name="Li L."/>
            <person name="Wei W."/>
            <person name="Wang X."/>
            <person name="Wang C."/>
            <person name="Huo Q."/>
            <person name="Li W."/>
            <person name="Guo W."/>
            <person name="Chen H."/>
            <person name="Chen S."/>
            <person name="Zhou L."/>
            <person name="Zhou L."/>
            <person name="Ni X."/>
            <person name="Tian J."/>
            <person name="Zhou Y."/>
            <person name="Sheng Y."/>
            <person name="Liu T."/>
            <person name="Pan Y."/>
            <person name="Xia L."/>
            <person name="Li J."/>
            <person name="Zhao F."/>
            <person name="Cao W."/>
        </authorList>
    </citation>
    <scope>NUCLEOTIDE SEQUENCE</scope>
    <source>
        <strain evidence="2">Rsan-2018</strain>
        <tissue evidence="2">Larvae</tissue>
    </source>
</reference>
<keyword evidence="3" id="KW-1185">Reference proteome</keyword>
<accession>A0A9D4Q071</accession>
<feature type="compositionally biased region" description="Basic and acidic residues" evidence="1">
    <location>
        <begin position="395"/>
        <end position="411"/>
    </location>
</feature>
<evidence type="ECO:0000256" key="1">
    <source>
        <dbReference type="SAM" id="MobiDB-lite"/>
    </source>
</evidence>
<gene>
    <name evidence="2" type="ORF">HPB52_014458</name>
</gene>
<dbReference type="CDD" id="cd14686">
    <property type="entry name" value="bZIP"/>
    <property type="match status" value="1"/>
</dbReference>
<reference evidence="2" key="1">
    <citation type="journal article" date="2020" name="Cell">
        <title>Large-Scale Comparative Analyses of Tick Genomes Elucidate Their Genetic Diversity and Vector Capacities.</title>
        <authorList>
            <consortium name="Tick Genome and Microbiome Consortium (TIGMIC)"/>
            <person name="Jia N."/>
            <person name="Wang J."/>
            <person name="Shi W."/>
            <person name="Du L."/>
            <person name="Sun Y."/>
            <person name="Zhan W."/>
            <person name="Jiang J.F."/>
            <person name="Wang Q."/>
            <person name="Zhang B."/>
            <person name="Ji P."/>
            <person name="Bell-Sakyi L."/>
            <person name="Cui X.M."/>
            <person name="Yuan T.T."/>
            <person name="Jiang B.G."/>
            <person name="Yang W.F."/>
            <person name="Lam T.T."/>
            <person name="Chang Q.C."/>
            <person name="Ding S.J."/>
            <person name="Wang X.J."/>
            <person name="Zhu J.G."/>
            <person name="Ruan X.D."/>
            <person name="Zhao L."/>
            <person name="Wei J.T."/>
            <person name="Ye R.Z."/>
            <person name="Que T.C."/>
            <person name="Du C.H."/>
            <person name="Zhou Y.H."/>
            <person name="Cheng J.X."/>
            <person name="Dai P.F."/>
            <person name="Guo W.B."/>
            <person name="Han X.H."/>
            <person name="Huang E.J."/>
            <person name="Li L.F."/>
            <person name="Wei W."/>
            <person name="Gao Y.C."/>
            <person name="Liu J.Z."/>
            <person name="Shao H.Z."/>
            <person name="Wang X."/>
            <person name="Wang C.C."/>
            <person name="Yang T.C."/>
            <person name="Huo Q.B."/>
            <person name="Li W."/>
            <person name="Chen H.Y."/>
            <person name="Chen S.E."/>
            <person name="Zhou L.G."/>
            <person name="Ni X.B."/>
            <person name="Tian J.H."/>
            <person name="Sheng Y."/>
            <person name="Liu T."/>
            <person name="Pan Y.S."/>
            <person name="Xia L.Y."/>
            <person name="Li J."/>
            <person name="Zhao F."/>
            <person name="Cao W.C."/>
        </authorList>
    </citation>
    <scope>NUCLEOTIDE SEQUENCE</scope>
    <source>
        <strain evidence="2">Rsan-2018</strain>
    </source>
</reference>
<proteinExistence type="predicted"/>
<evidence type="ECO:0000313" key="3">
    <source>
        <dbReference type="Proteomes" id="UP000821837"/>
    </source>
</evidence>
<feature type="compositionally biased region" description="Basic and acidic residues" evidence="1">
    <location>
        <begin position="275"/>
        <end position="284"/>
    </location>
</feature>
<dbReference type="AlphaFoldDB" id="A0A9D4Q071"/>
<comment type="caution">
    <text evidence="2">The sequence shown here is derived from an EMBL/GenBank/DDBJ whole genome shotgun (WGS) entry which is preliminary data.</text>
</comment>
<dbReference type="EMBL" id="JABSTV010001249">
    <property type="protein sequence ID" value="KAH7962105.1"/>
    <property type="molecule type" value="Genomic_DNA"/>
</dbReference>
<feature type="region of interest" description="Disordered" evidence="1">
    <location>
        <begin position="384"/>
        <end position="411"/>
    </location>
</feature>
<protein>
    <submittedName>
        <fullName evidence="2">Uncharacterized protein</fullName>
    </submittedName>
</protein>
<evidence type="ECO:0000313" key="2">
    <source>
        <dbReference type="EMBL" id="KAH7962105.1"/>
    </source>
</evidence>
<organism evidence="2 3">
    <name type="scientific">Rhipicephalus sanguineus</name>
    <name type="common">Brown dog tick</name>
    <name type="synonym">Ixodes sanguineus</name>
    <dbReference type="NCBI Taxonomy" id="34632"/>
    <lineage>
        <taxon>Eukaryota</taxon>
        <taxon>Metazoa</taxon>
        <taxon>Ecdysozoa</taxon>
        <taxon>Arthropoda</taxon>
        <taxon>Chelicerata</taxon>
        <taxon>Arachnida</taxon>
        <taxon>Acari</taxon>
        <taxon>Parasitiformes</taxon>
        <taxon>Ixodida</taxon>
        <taxon>Ixodoidea</taxon>
        <taxon>Ixodidae</taxon>
        <taxon>Rhipicephalinae</taxon>
        <taxon>Rhipicephalus</taxon>
        <taxon>Rhipicephalus</taxon>
    </lineage>
</organism>
<name>A0A9D4Q071_RHISA</name>
<sequence length="411" mass="44970">MEVIVEGEDLPPEMFSEDLGWQAAVARCSSYKATVARSFETKMESFAPKAEGSAGERQNGDEVKRKVIKVARMPPLPKENAKVILRSGCTAMGRAIRKVSGIDEAKANSDVICPNLQQNIVVVITPDRQNASRRTRIKTIEVASKIHEVSAYEAAPHSTCKGVIRGITLSDGPVDLERDIVNARNPLALGAKRINNTGTVIVLFDGFKVPNFVRYGPVPNDVVCRGWGSSNTDDHHQCMPKYKLCGGPHITADKICRQRYQIPYVVRRRRWEKAAEASGSKDEGAPATQPDPDPGLGGAPVPGAEKERYGSRRGGRAPGIANTGASHHGPTESVKVQRKRDNERLAQLERENKEMRDTIARLMAEISEIRGGGGQQPVEIVRHSTQSTEMAVVEECERPAKKQDKASGRAR</sequence>